<dbReference type="Gene3D" id="3.30.70.20">
    <property type="match status" value="1"/>
</dbReference>
<evidence type="ECO:0000313" key="10">
    <source>
        <dbReference type="EMBL" id="ROR46193.1"/>
    </source>
</evidence>
<comment type="cofactor">
    <cofactor evidence="1">
        <name>[3Fe-4S] cluster</name>
        <dbReference type="ChEBI" id="CHEBI:21137"/>
    </cofactor>
</comment>
<protein>
    <recommendedName>
        <fullName evidence="8">Ferredoxin</fullName>
    </recommendedName>
</protein>
<dbReference type="InterPro" id="IPR001080">
    <property type="entry name" value="3Fe4S_ferredoxin"/>
</dbReference>
<evidence type="ECO:0000256" key="3">
    <source>
        <dbReference type="ARBA" id="ARBA00022723"/>
    </source>
</evidence>
<keyword evidence="12" id="KW-1185">Reference proteome</keyword>
<name>A0A3N4S040_9ACTN</name>
<evidence type="ECO:0000256" key="2">
    <source>
        <dbReference type="ARBA" id="ARBA00022448"/>
    </source>
</evidence>
<dbReference type="Pfam" id="PF13459">
    <property type="entry name" value="Fer4_15"/>
    <property type="match status" value="1"/>
</dbReference>
<dbReference type="EMBL" id="RKQG01000001">
    <property type="protein sequence ID" value="RPE36569.1"/>
    <property type="molecule type" value="Genomic_DNA"/>
</dbReference>
<dbReference type="GO" id="GO:0009055">
    <property type="term" value="F:electron transfer activity"/>
    <property type="evidence" value="ECO:0007669"/>
    <property type="project" value="UniProtKB-UniRule"/>
</dbReference>
<dbReference type="AlphaFoldDB" id="A0A3N4S040"/>
<keyword evidence="3 8" id="KW-0479">Metal-binding</keyword>
<keyword evidence="7" id="KW-0003">3Fe-4S</keyword>
<comment type="caution">
    <text evidence="11">The sequence shown here is derived from an EMBL/GenBank/DDBJ whole genome shotgun (WGS) entry which is preliminary data.</text>
</comment>
<keyword evidence="5 8" id="KW-0408">Iron</keyword>
<evidence type="ECO:0000256" key="8">
    <source>
        <dbReference type="RuleBase" id="RU368020"/>
    </source>
</evidence>
<dbReference type="PRINTS" id="PR00352">
    <property type="entry name" value="3FE4SFRDOXIN"/>
</dbReference>
<evidence type="ECO:0000256" key="4">
    <source>
        <dbReference type="ARBA" id="ARBA00022982"/>
    </source>
</evidence>
<dbReference type="Proteomes" id="UP000266906">
    <property type="component" value="Unassembled WGS sequence"/>
</dbReference>
<evidence type="ECO:0000313" key="13">
    <source>
        <dbReference type="Proteomes" id="UP000267408"/>
    </source>
</evidence>
<evidence type="ECO:0000256" key="7">
    <source>
        <dbReference type="ARBA" id="ARBA00023291"/>
    </source>
</evidence>
<dbReference type="PANTHER" id="PTHR36923:SF3">
    <property type="entry name" value="FERREDOXIN"/>
    <property type="match status" value="1"/>
</dbReference>
<proteinExistence type="predicted"/>
<dbReference type="SUPFAM" id="SSF54862">
    <property type="entry name" value="4Fe-4S ferredoxins"/>
    <property type="match status" value="1"/>
</dbReference>
<dbReference type="GO" id="GO:0005506">
    <property type="term" value="F:iron ion binding"/>
    <property type="evidence" value="ECO:0007669"/>
    <property type="project" value="UniProtKB-UniRule"/>
</dbReference>
<dbReference type="RefSeq" id="WP_123558596.1">
    <property type="nucleotide sequence ID" value="NZ_RJVJ01000001.1"/>
</dbReference>
<dbReference type="GO" id="GO:0051538">
    <property type="term" value="F:3 iron, 4 sulfur cluster binding"/>
    <property type="evidence" value="ECO:0007669"/>
    <property type="project" value="UniProtKB-KW"/>
</dbReference>
<dbReference type="Proteomes" id="UP000267408">
    <property type="component" value="Unassembled WGS sequence"/>
</dbReference>
<keyword evidence="2 8" id="KW-0813">Transport</keyword>
<keyword evidence="4 8" id="KW-0249">Electron transport</keyword>
<evidence type="ECO:0000313" key="12">
    <source>
        <dbReference type="Proteomes" id="UP000266906"/>
    </source>
</evidence>
<accession>A0A3N4S040</accession>
<organism evidence="11 12">
    <name type="scientific">Kitasatospora cineracea</name>
    <dbReference type="NCBI Taxonomy" id="88074"/>
    <lineage>
        <taxon>Bacteria</taxon>
        <taxon>Bacillati</taxon>
        <taxon>Actinomycetota</taxon>
        <taxon>Actinomycetes</taxon>
        <taxon>Kitasatosporales</taxon>
        <taxon>Streptomycetaceae</taxon>
        <taxon>Kitasatospora</taxon>
    </lineage>
</organism>
<evidence type="ECO:0000256" key="6">
    <source>
        <dbReference type="ARBA" id="ARBA00023014"/>
    </source>
</evidence>
<evidence type="ECO:0000313" key="11">
    <source>
        <dbReference type="EMBL" id="RPE36569.1"/>
    </source>
</evidence>
<gene>
    <name evidence="11" type="ORF">EDD38_4945</name>
    <name evidence="10" type="ORF">EDD39_4453</name>
</gene>
<dbReference type="PANTHER" id="PTHR36923">
    <property type="entry name" value="FERREDOXIN"/>
    <property type="match status" value="1"/>
</dbReference>
<evidence type="ECO:0000256" key="5">
    <source>
        <dbReference type="ARBA" id="ARBA00023004"/>
    </source>
</evidence>
<evidence type="ECO:0000256" key="1">
    <source>
        <dbReference type="ARBA" id="ARBA00001927"/>
    </source>
</evidence>
<sequence>MLVHVEPDRCCGSGQCVLAAPEVFDQNDEDGTVVLLQASPPADLVREVADAAAACPGGAIRLEEGVPR</sequence>
<comment type="function">
    <text evidence="8">Ferredoxins are iron-sulfur proteins that transfer electrons in a wide variety of metabolic reactions.</text>
</comment>
<keyword evidence="6 8" id="KW-0411">Iron-sulfur</keyword>
<reference evidence="12 13" key="1">
    <citation type="submission" date="2018-11" db="EMBL/GenBank/DDBJ databases">
        <title>Sequencing the genomes of 1000 actinobacteria strains.</title>
        <authorList>
            <person name="Klenk H.-P."/>
        </authorList>
    </citation>
    <scope>NUCLEOTIDE SEQUENCE [LARGE SCALE GENOMIC DNA]</scope>
    <source>
        <strain evidence="10 13">DSM 44780</strain>
        <strain evidence="11 12">DSM 44781</strain>
    </source>
</reference>
<dbReference type="OrthoDB" id="9803319at2"/>
<dbReference type="PROSITE" id="PS51379">
    <property type="entry name" value="4FE4S_FER_2"/>
    <property type="match status" value="1"/>
</dbReference>
<dbReference type="InterPro" id="IPR051269">
    <property type="entry name" value="Fe-S_cluster_ET"/>
</dbReference>
<feature type="domain" description="4Fe-4S ferredoxin-type" evidence="9">
    <location>
        <begin position="1"/>
        <end position="29"/>
    </location>
</feature>
<evidence type="ECO:0000259" key="9">
    <source>
        <dbReference type="PROSITE" id="PS51379"/>
    </source>
</evidence>
<accession>A0A8G1ULG2</accession>
<dbReference type="EMBL" id="RJVJ01000001">
    <property type="protein sequence ID" value="ROR46193.1"/>
    <property type="molecule type" value="Genomic_DNA"/>
</dbReference>
<dbReference type="InterPro" id="IPR017896">
    <property type="entry name" value="4Fe4S_Fe-S-bd"/>
</dbReference>